<dbReference type="PANTHER" id="PTHR30404:SF0">
    <property type="entry name" value="N-ACETYLMURAMOYL-L-ALANINE AMIDASE AMIC"/>
    <property type="match status" value="1"/>
</dbReference>
<organism evidence="3 4">
    <name type="scientific">Alkalihalophilus lindianensis</name>
    <dbReference type="NCBI Taxonomy" id="1630542"/>
    <lineage>
        <taxon>Bacteria</taxon>
        <taxon>Bacillati</taxon>
        <taxon>Bacillota</taxon>
        <taxon>Bacilli</taxon>
        <taxon>Bacillales</taxon>
        <taxon>Bacillaceae</taxon>
        <taxon>Alkalihalophilus</taxon>
    </lineage>
</organism>
<dbReference type="Pfam" id="PF01520">
    <property type="entry name" value="Amidase_3"/>
    <property type="match status" value="1"/>
</dbReference>
<protein>
    <submittedName>
        <fullName evidence="3">N-acetylmuramoyl-L-alanine amidase</fullName>
        <ecNumber evidence="3">3.5.1.28</ecNumber>
    </submittedName>
</protein>
<accession>A0ABU3X7X6</accession>
<evidence type="ECO:0000256" key="1">
    <source>
        <dbReference type="ARBA" id="ARBA00022801"/>
    </source>
</evidence>
<evidence type="ECO:0000313" key="4">
    <source>
        <dbReference type="Proteomes" id="UP001287282"/>
    </source>
</evidence>
<dbReference type="Proteomes" id="UP001287282">
    <property type="component" value="Unassembled WGS sequence"/>
</dbReference>
<keyword evidence="1 3" id="KW-0378">Hydrolase</keyword>
<feature type="domain" description="MurNAc-LAA" evidence="2">
    <location>
        <begin position="65"/>
        <end position="173"/>
    </location>
</feature>
<dbReference type="CDD" id="cd02696">
    <property type="entry name" value="MurNAc-LAA"/>
    <property type="match status" value="1"/>
</dbReference>
<sequence>MSKLKIVIDLGHGGKDPGAVFNGLLEKNLALSISRNIKETLTQNYDVLVRMTRDSDKFLSLEERAKIANNWGADYFLSVHLNAGGGTGFETYIHPNAKTPTKSLQEAVHNEIISRLDCMDRGMKRGNFAVLRLTQMPAVLTENLFLDHTRDARQLKDPTVLKAIAQGHVNGLQRLLKLRPMKGGEPVKVMPQSIYRLLVNGKQIGAFGEKENLLKQVTQHLGTANKIELEQLK</sequence>
<keyword evidence="4" id="KW-1185">Reference proteome</keyword>
<evidence type="ECO:0000313" key="3">
    <source>
        <dbReference type="EMBL" id="MDV2683993.1"/>
    </source>
</evidence>
<gene>
    <name evidence="3" type="ORF">RYX56_06355</name>
</gene>
<dbReference type="SUPFAM" id="SSF53187">
    <property type="entry name" value="Zn-dependent exopeptidases"/>
    <property type="match status" value="1"/>
</dbReference>
<name>A0ABU3X7X6_9BACI</name>
<dbReference type="EMBL" id="JAWJBA010000001">
    <property type="protein sequence ID" value="MDV2683993.1"/>
    <property type="molecule type" value="Genomic_DNA"/>
</dbReference>
<reference evidence="3 4" key="1">
    <citation type="submission" date="2023-10" db="EMBL/GenBank/DDBJ databases">
        <title>Screening of Alkalihalobacillus lindianensis BZ-TG-R113 and Its Alleviation of Salt Stress on Rapeseed Growth.</title>
        <authorList>
            <person name="Zhao B."/>
            <person name="Guo T."/>
        </authorList>
    </citation>
    <scope>NUCLEOTIDE SEQUENCE [LARGE SCALE GENOMIC DNA]</scope>
    <source>
        <strain evidence="3 4">BZ-TG-R113</strain>
    </source>
</reference>
<dbReference type="RefSeq" id="WP_317121213.1">
    <property type="nucleotide sequence ID" value="NZ_JAWJBA010000001.1"/>
</dbReference>
<evidence type="ECO:0000259" key="2">
    <source>
        <dbReference type="SMART" id="SM00646"/>
    </source>
</evidence>
<dbReference type="GO" id="GO:0008745">
    <property type="term" value="F:N-acetylmuramoyl-L-alanine amidase activity"/>
    <property type="evidence" value="ECO:0007669"/>
    <property type="project" value="UniProtKB-EC"/>
</dbReference>
<comment type="caution">
    <text evidence="3">The sequence shown here is derived from an EMBL/GenBank/DDBJ whole genome shotgun (WGS) entry which is preliminary data.</text>
</comment>
<dbReference type="InterPro" id="IPR050695">
    <property type="entry name" value="N-acetylmuramoyl_amidase_3"/>
</dbReference>
<dbReference type="Gene3D" id="3.40.630.40">
    <property type="entry name" value="Zn-dependent exopeptidases"/>
    <property type="match status" value="1"/>
</dbReference>
<proteinExistence type="predicted"/>
<dbReference type="SMART" id="SM00646">
    <property type="entry name" value="Ami_3"/>
    <property type="match status" value="1"/>
</dbReference>
<dbReference type="InterPro" id="IPR002508">
    <property type="entry name" value="MurNAc-LAA_cat"/>
</dbReference>
<dbReference type="EC" id="3.5.1.28" evidence="3"/>
<dbReference type="PANTHER" id="PTHR30404">
    <property type="entry name" value="N-ACETYLMURAMOYL-L-ALANINE AMIDASE"/>
    <property type="match status" value="1"/>
</dbReference>